<dbReference type="PROSITE" id="PS51084">
    <property type="entry name" value="HIT_2"/>
    <property type="match status" value="1"/>
</dbReference>
<dbReference type="RefSeq" id="WP_135441043.1">
    <property type="nucleotide sequence ID" value="NZ_SRLE01000002.1"/>
</dbReference>
<comment type="caution">
    <text evidence="1">Lacks conserved residue(s) required for the propagation of feature annotation.</text>
</comment>
<dbReference type="PIRSF" id="PIRSF000714">
    <property type="entry name" value="HIT"/>
    <property type="match status" value="1"/>
</dbReference>
<dbReference type="Gene3D" id="3.30.428.10">
    <property type="entry name" value="HIT-like"/>
    <property type="match status" value="1"/>
</dbReference>
<dbReference type="InterPro" id="IPR036265">
    <property type="entry name" value="HIT-like_sf"/>
</dbReference>
<dbReference type="SUPFAM" id="SSF54197">
    <property type="entry name" value="HIT-like"/>
    <property type="match status" value="1"/>
</dbReference>
<dbReference type="Proteomes" id="UP000298050">
    <property type="component" value="Unassembled WGS sequence"/>
</dbReference>
<evidence type="ECO:0000313" key="3">
    <source>
        <dbReference type="EMBL" id="TGD75791.1"/>
    </source>
</evidence>
<dbReference type="OrthoDB" id="9799145at2"/>
<dbReference type="Pfam" id="PF01230">
    <property type="entry name" value="HIT"/>
    <property type="match status" value="1"/>
</dbReference>
<comment type="caution">
    <text evidence="3">The sequence shown here is derived from an EMBL/GenBank/DDBJ whole genome shotgun (WGS) entry which is preliminary data.</text>
</comment>
<keyword evidence="4" id="KW-1185">Reference proteome</keyword>
<evidence type="ECO:0000259" key="2">
    <source>
        <dbReference type="PROSITE" id="PS51084"/>
    </source>
</evidence>
<dbReference type="InterPro" id="IPR026026">
    <property type="entry name" value="HIT_Hint"/>
</dbReference>
<name>A0A4Z0M8C9_9GAMM</name>
<dbReference type="EMBL" id="SRLE01000002">
    <property type="protein sequence ID" value="TGD75791.1"/>
    <property type="molecule type" value="Genomic_DNA"/>
</dbReference>
<dbReference type="AlphaFoldDB" id="A0A4Z0M8C9"/>
<evidence type="ECO:0000313" key="4">
    <source>
        <dbReference type="Proteomes" id="UP000298050"/>
    </source>
</evidence>
<organism evidence="3 4">
    <name type="scientific">Mangrovimicrobium sediminis</name>
    <dbReference type="NCBI Taxonomy" id="2562682"/>
    <lineage>
        <taxon>Bacteria</taxon>
        <taxon>Pseudomonadati</taxon>
        <taxon>Pseudomonadota</taxon>
        <taxon>Gammaproteobacteria</taxon>
        <taxon>Cellvibrionales</taxon>
        <taxon>Halieaceae</taxon>
        <taxon>Mangrovimicrobium</taxon>
    </lineage>
</organism>
<feature type="domain" description="HIT" evidence="2">
    <location>
        <begin position="37"/>
        <end position="104"/>
    </location>
</feature>
<sequence length="141" mass="15477">MELPDIHPQLLADTHYLGQLPTGSLLLHRNASVPWFILVPETRLEDFLDLPEVHRQAVLADCAAVSAFVKTVLGFAKVNFAGIGNLVPQMHLHVVARAPDDPCWPRPVWGNLEGDAAYSPATLSVWRTTLEHMAGLETAPL</sequence>
<protein>
    <submittedName>
        <fullName evidence="3">HIT domain-containing protein</fullName>
    </submittedName>
</protein>
<evidence type="ECO:0000256" key="1">
    <source>
        <dbReference type="PROSITE-ProRule" id="PRU00464"/>
    </source>
</evidence>
<accession>A0A4Z0M8C9</accession>
<dbReference type="GO" id="GO:0003824">
    <property type="term" value="F:catalytic activity"/>
    <property type="evidence" value="ECO:0007669"/>
    <property type="project" value="InterPro"/>
</dbReference>
<gene>
    <name evidence="3" type="ORF">E4634_02670</name>
</gene>
<reference evidence="3 4" key="1">
    <citation type="submission" date="2019-04" db="EMBL/GenBank/DDBJ databases">
        <title>Taxonomy of novel Haliea sp. from mangrove soil of West Coast of India.</title>
        <authorList>
            <person name="Verma A."/>
            <person name="Kumar P."/>
            <person name="Krishnamurthi S."/>
        </authorList>
    </citation>
    <scope>NUCLEOTIDE SEQUENCE [LARGE SCALE GENOMIC DNA]</scope>
    <source>
        <strain evidence="3 4">SAOS-164</strain>
    </source>
</reference>
<dbReference type="InterPro" id="IPR011146">
    <property type="entry name" value="HIT-like"/>
</dbReference>
<proteinExistence type="predicted"/>